<evidence type="ECO:0000313" key="1">
    <source>
        <dbReference type="EMBL" id="GAA5517817.1"/>
    </source>
</evidence>
<dbReference type="Gene3D" id="3.30.70.1060">
    <property type="entry name" value="Dimeric alpha+beta barrel"/>
    <property type="match status" value="1"/>
</dbReference>
<organism evidence="1 2">
    <name type="scientific">Demequina sediminis</name>
    <dbReference type="NCBI Taxonomy" id="1930058"/>
    <lineage>
        <taxon>Bacteria</taxon>
        <taxon>Bacillati</taxon>
        <taxon>Actinomycetota</taxon>
        <taxon>Actinomycetes</taxon>
        <taxon>Micrococcales</taxon>
        <taxon>Demequinaceae</taxon>
        <taxon>Demequina</taxon>
    </lineage>
</organism>
<dbReference type="Proteomes" id="UP001426770">
    <property type="component" value="Unassembled WGS sequence"/>
</dbReference>
<proteinExistence type="predicted"/>
<reference evidence="1 2" key="1">
    <citation type="submission" date="2024-02" db="EMBL/GenBank/DDBJ databases">
        <title>Lysinimicrobium sediminis NBRC 112286.</title>
        <authorList>
            <person name="Ichikawa N."/>
            <person name="Katano-Makiyama Y."/>
            <person name="Hidaka K."/>
        </authorList>
    </citation>
    <scope>NUCLEOTIDE SEQUENCE [LARGE SCALE GENOMIC DNA]</scope>
    <source>
        <strain evidence="1 2">NBRC 112286</strain>
    </source>
</reference>
<dbReference type="InterPro" id="IPR011008">
    <property type="entry name" value="Dimeric_a/b-barrel"/>
</dbReference>
<dbReference type="SUPFAM" id="SSF54909">
    <property type="entry name" value="Dimeric alpha+beta barrel"/>
    <property type="match status" value="1"/>
</dbReference>
<gene>
    <name evidence="1" type="ORF">Lsed01_00233</name>
</gene>
<evidence type="ECO:0008006" key="3">
    <source>
        <dbReference type="Google" id="ProtNLM"/>
    </source>
</evidence>
<evidence type="ECO:0000313" key="2">
    <source>
        <dbReference type="Proteomes" id="UP001426770"/>
    </source>
</evidence>
<keyword evidence="2" id="KW-1185">Reference proteome</keyword>
<name>A0ABP9WDA7_9MICO</name>
<sequence>MPHFLVSFPASAMADLSPEELAQASVDSHAAIEDAKAAGVYVFGGGIDTSVAPVRVNGHGEVSATTYPGYVLDGGFAVLRVASQDEAVAWAARLAAACRCPQEVRRLGDDPAS</sequence>
<dbReference type="EMBL" id="BAABRR010000001">
    <property type="protein sequence ID" value="GAA5517817.1"/>
    <property type="molecule type" value="Genomic_DNA"/>
</dbReference>
<protein>
    <recommendedName>
        <fullName evidence="3">Transcription initiation protein</fullName>
    </recommendedName>
</protein>
<comment type="caution">
    <text evidence="1">The sequence shown here is derived from an EMBL/GenBank/DDBJ whole genome shotgun (WGS) entry which is preliminary data.</text>
</comment>
<accession>A0ABP9WDA7</accession>
<dbReference type="RefSeq" id="WP_286215871.1">
    <property type="nucleotide sequence ID" value="NZ_AP027736.1"/>
</dbReference>